<comment type="caution">
    <text evidence="1">The sequence shown here is derived from an EMBL/GenBank/DDBJ whole genome shotgun (WGS) entry which is preliminary data.</text>
</comment>
<name>A0A0F9RV62_9ZZZZ</name>
<reference evidence="1" key="1">
    <citation type="journal article" date="2015" name="Nature">
        <title>Complex archaea that bridge the gap between prokaryotes and eukaryotes.</title>
        <authorList>
            <person name="Spang A."/>
            <person name="Saw J.H."/>
            <person name="Jorgensen S.L."/>
            <person name="Zaremba-Niedzwiedzka K."/>
            <person name="Martijn J."/>
            <person name="Lind A.E."/>
            <person name="van Eijk R."/>
            <person name="Schleper C."/>
            <person name="Guy L."/>
            <person name="Ettema T.J."/>
        </authorList>
    </citation>
    <scope>NUCLEOTIDE SEQUENCE</scope>
</reference>
<evidence type="ECO:0000313" key="1">
    <source>
        <dbReference type="EMBL" id="KKN28771.1"/>
    </source>
</evidence>
<sequence length="34" mass="3784">MNKQFLLYVTIFISIFLSGCSSRHVPAPVSSLNN</sequence>
<dbReference type="EMBL" id="LAZR01002535">
    <property type="protein sequence ID" value="KKN28771.1"/>
    <property type="molecule type" value="Genomic_DNA"/>
</dbReference>
<proteinExistence type="predicted"/>
<organism evidence="1">
    <name type="scientific">marine sediment metagenome</name>
    <dbReference type="NCBI Taxonomy" id="412755"/>
    <lineage>
        <taxon>unclassified sequences</taxon>
        <taxon>metagenomes</taxon>
        <taxon>ecological metagenomes</taxon>
    </lineage>
</organism>
<feature type="non-terminal residue" evidence="1">
    <location>
        <position position="34"/>
    </location>
</feature>
<protein>
    <submittedName>
        <fullName evidence="1">Uncharacterized protein</fullName>
    </submittedName>
</protein>
<accession>A0A0F9RV62</accession>
<dbReference type="PROSITE" id="PS51257">
    <property type="entry name" value="PROKAR_LIPOPROTEIN"/>
    <property type="match status" value="1"/>
</dbReference>
<dbReference type="AlphaFoldDB" id="A0A0F9RV62"/>
<gene>
    <name evidence="1" type="ORF">LCGC14_0850760</name>
</gene>